<dbReference type="Gene3D" id="3.90.550.10">
    <property type="entry name" value="Spore Coat Polysaccharide Biosynthesis Protein SpsA, Chain A"/>
    <property type="match status" value="1"/>
</dbReference>
<dbReference type="AlphaFoldDB" id="A0A7X9IL27"/>
<name>A0A7X9IL27_9DELT</name>
<comment type="caution">
    <text evidence="2">The sequence shown here is derived from an EMBL/GenBank/DDBJ whole genome shotgun (WGS) entry which is preliminary data.</text>
</comment>
<organism evidence="2 3">
    <name type="scientific">SAR324 cluster bacterium</name>
    <dbReference type="NCBI Taxonomy" id="2024889"/>
    <lineage>
        <taxon>Bacteria</taxon>
        <taxon>Deltaproteobacteria</taxon>
        <taxon>SAR324 cluster</taxon>
    </lineage>
</organism>
<dbReference type="CDD" id="cd02524">
    <property type="entry name" value="G1P_cytidylyltransferase"/>
    <property type="match status" value="1"/>
</dbReference>
<dbReference type="GO" id="GO:0009243">
    <property type="term" value="P:O antigen biosynthetic process"/>
    <property type="evidence" value="ECO:0007669"/>
    <property type="project" value="InterPro"/>
</dbReference>
<dbReference type="Pfam" id="PF00483">
    <property type="entry name" value="NTP_transferase"/>
    <property type="match status" value="1"/>
</dbReference>
<reference evidence="2 3" key="1">
    <citation type="journal article" date="2020" name="Biotechnol. Biofuels">
        <title>New insights from the biogas microbiome by comprehensive genome-resolved metagenomics of nearly 1600 species originating from multiple anaerobic digesters.</title>
        <authorList>
            <person name="Campanaro S."/>
            <person name="Treu L."/>
            <person name="Rodriguez-R L.M."/>
            <person name="Kovalovszki A."/>
            <person name="Ziels R.M."/>
            <person name="Maus I."/>
            <person name="Zhu X."/>
            <person name="Kougias P.G."/>
            <person name="Basile A."/>
            <person name="Luo G."/>
            <person name="Schluter A."/>
            <person name="Konstantinidis K.T."/>
            <person name="Angelidaki I."/>
        </authorList>
    </citation>
    <scope>NUCLEOTIDE SEQUENCE [LARGE SCALE GENOMIC DNA]</scope>
    <source>
        <strain evidence="2">AS27yjCOA_65</strain>
    </source>
</reference>
<evidence type="ECO:0000313" key="3">
    <source>
        <dbReference type="Proteomes" id="UP000524246"/>
    </source>
</evidence>
<gene>
    <name evidence="2" type="primary">rfbF</name>
    <name evidence="2" type="ORF">GYA55_05210</name>
</gene>
<dbReference type="EMBL" id="JAAZON010000222">
    <property type="protein sequence ID" value="NMC62550.1"/>
    <property type="molecule type" value="Genomic_DNA"/>
</dbReference>
<evidence type="ECO:0000313" key="2">
    <source>
        <dbReference type="EMBL" id="NMC62550.1"/>
    </source>
</evidence>
<dbReference type="Proteomes" id="UP000524246">
    <property type="component" value="Unassembled WGS sequence"/>
</dbReference>
<proteinExistence type="predicted"/>
<protein>
    <submittedName>
        <fullName evidence="2">Glucose-1-phosphate cytidylyltransferase</fullName>
        <ecNumber evidence="2">2.7.7.33</ecNumber>
    </submittedName>
</protein>
<keyword evidence="2" id="KW-0548">Nucleotidyltransferase</keyword>
<feature type="domain" description="Nucleotidyl transferase" evidence="1">
    <location>
        <begin position="4"/>
        <end position="201"/>
    </location>
</feature>
<dbReference type="NCBIfam" id="TIGR02623">
    <property type="entry name" value="G1P_cyt_trans"/>
    <property type="match status" value="1"/>
</dbReference>
<sequence>MKVAILAGGRGTRLAEETALRPKPMVLIGEDPILWHIMKLYSFYGFSEFVIALGYLGDFIKDYFINYRMRTNDISVEVDSGKVTIHGKPDERWKVHLLNTGVETNTGGRVRQLAKFIGNETFLMTYGDGIGDINITKLIECHQRNKRLVTVTAVHPPARFGSISCDGERVATFAEKPQVTEGWINGGFFVIEPEVSSYIEDDGILWEGSPMENLVQRSEVSVYQHNGFWQSMDTVRDVQLLNHLWNEGEAPWKIW</sequence>
<dbReference type="PANTHER" id="PTHR47183">
    <property type="entry name" value="GLUCOSE-1-PHOSPHATE CYTIDYLYLTRANSFERASE-RELATED"/>
    <property type="match status" value="1"/>
</dbReference>
<dbReference type="InterPro" id="IPR013446">
    <property type="entry name" value="G1P_cyt_trans-like"/>
</dbReference>
<keyword evidence="2" id="KW-0808">Transferase</keyword>
<dbReference type="PANTHER" id="PTHR47183:SF1">
    <property type="entry name" value="GLUCOSE-1-PHOSPHATE CYTIDYLYLTRANSFERASE"/>
    <property type="match status" value="1"/>
</dbReference>
<dbReference type="SUPFAM" id="SSF53448">
    <property type="entry name" value="Nucleotide-diphospho-sugar transferases"/>
    <property type="match status" value="1"/>
</dbReference>
<dbReference type="EC" id="2.7.7.33" evidence="2"/>
<dbReference type="GO" id="GO:0047343">
    <property type="term" value="F:glucose-1-phosphate cytidylyltransferase activity"/>
    <property type="evidence" value="ECO:0007669"/>
    <property type="project" value="UniProtKB-EC"/>
</dbReference>
<dbReference type="InterPro" id="IPR005835">
    <property type="entry name" value="NTP_transferase_dom"/>
</dbReference>
<evidence type="ECO:0000259" key="1">
    <source>
        <dbReference type="Pfam" id="PF00483"/>
    </source>
</evidence>
<dbReference type="InterPro" id="IPR029044">
    <property type="entry name" value="Nucleotide-diphossugar_trans"/>
</dbReference>
<dbReference type="InterPro" id="IPR046981">
    <property type="entry name" value="G1P_cyt_trans"/>
</dbReference>
<accession>A0A7X9IL27</accession>